<accession>A0A3M6TUP9</accession>
<sequence>MEGRTSWDNADNVERSGDDTACEEIELQTVEIGNPIPEAHLKPPYDVAGMTPQGPPRNTIPCLERQLEKDEKLELTQRVRQVDRYLKGFDATGCSIYETHPRFHTIVFITFPMAFLSLWTWAVLSTIMITDILTAPNPIYGNNQRRRSSSSGNRDFRAPRLRLGPPLVKIPQHQNVNTASSLPTKQIVQAQSYKTTQQYSFPSKLMPPVKNQPLQSFTPNDQPLNQQTPPPTIGIKLQPAKQLLRVMRIRLKNISRTLALLWDRSVTHEDRENSEGNVKSYVLADDVYEALLDLVVGKAQPPVKERTRAIRAAAVQYWRPGGRISVKKDHVGKALYYEGRRMLKSSEVNKVMISPGAGKLAFSLKDNFWE</sequence>
<keyword evidence="4" id="KW-1185">Reference proteome</keyword>
<comment type="caution">
    <text evidence="3">The sequence shown here is derived from an EMBL/GenBank/DDBJ whole genome shotgun (WGS) entry which is preliminary data.</text>
</comment>
<feature type="region of interest" description="Disordered" evidence="1">
    <location>
        <begin position="1"/>
        <end position="20"/>
    </location>
</feature>
<keyword evidence="2" id="KW-0472">Membrane</keyword>
<feature type="region of interest" description="Disordered" evidence="1">
    <location>
        <begin position="138"/>
        <end position="160"/>
    </location>
</feature>
<dbReference type="EMBL" id="RCHS01002905">
    <property type="protein sequence ID" value="RMX45018.1"/>
    <property type="molecule type" value="Genomic_DNA"/>
</dbReference>
<feature type="transmembrane region" description="Helical" evidence="2">
    <location>
        <begin position="106"/>
        <end position="129"/>
    </location>
</feature>
<proteinExistence type="predicted"/>
<dbReference type="AlphaFoldDB" id="A0A3M6TUP9"/>
<evidence type="ECO:0000313" key="4">
    <source>
        <dbReference type="Proteomes" id="UP000275408"/>
    </source>
</evidence>
<name>A0A3M6TUP9_POCDA</name>
<gene>
    <name evidence="3" type="ORF">pdam_00011488</name>
</gene>
<evidence type="ECO:0000256" key="2">
    <source>
        <dbReference type="SAM" id="Phobius"/>
    </source>
</evidence>
<reference evidence="3 4" key="1">
    <citation type="journal article" date="2018" name="Sci. Rep.">
        <title>Comparative analysis of the Pocillopora damicornis genome highlights role of immune system in coral evolution.</title>
        <authorList>
            <person name="Cunning R."/>
            <person name="Bay R.A."/>
            <person name="Gillette P."/>
            <person name="Baker A.C."/>
            <person name="Traylor-Knowles N."/>
        </authorList>
    </citation>
    <scope>NUCLEOTIDE SEQUENCE [LARGE SCALE GENOMIC DNA]</scope>
    <source>
        <strain evidence="3">RSMAS</strain>
        <tissue evidence="3">Whole animal</tissue>
    </source>
</reference>
<keyword evidence="2" id="KW-1133">Transmembrane helix</keyword>
<evidence type="ECO:0000313" key="3">
    <source>
        <dbReference type="EMBL" id="RMX45018.1"/>
    </source>
</evidence>
<organism evidence="3 4">
    <name type="scientific">Pocillopora damicornis</name>
    <name type="common">Cauliflower coral</name>
    <name type="synonym">Millepora damicornis</name>
    <dbReference type="NCBI Taxonomy" id="46731"/>
    <lineage>
        <taxon>Eukaryota</taxon>
        <taxon>Metazoa</taxon>
        <taxon>Cnidaria</taxon>
        <taxon>Anthozoa</taxon>
        <taxon>Hexacorallia</taxon>
        <taxon>Scleractinia</taxon>
        <taxon>Astrocoeniina</taxon>
        <taxon>Pocilloporidae</taxon>
        <taxon>Pocillopora</taxon>
    </lineage>
</organism>
<evidence type="ECO:0000256" key="1">
    <source>
        <dbReference type="SAM" id="MobiDB-lite"/>
    </source>
</evidence>
<keyword evidence="2" id="KW-0812">Transmembrane</keyword>
<dbReference type="Proteomes" id="UP000275408">
    <property type="component" value="Unassembled WGS sequence"/>
</dbReference>
<protein>
    <submittedName>
        <fullName evidence="3">Uncharacterized protein</fullName>
    </submittedName>
</protein>